<organism evidence="1 2">
    <name type="scientific">Aspergillus steynii IBT 23096</name>
    <dbReference type="NCBI Taxonomy" id="1392250"/>
    <lineage>
        <taxon>Eukaryota</taxon>
        <taxon>Fungi</taxon>
        <taxon>Dikarya</taxon>
        <taxon>Ascomycota</taxon>
        <taxon>Pezizomycotina</taxon>
        <taxon>Eurotiomycetes</taxon>
        <taxon>Eurotiomycetidae</taxon>
        <taxon>Eurotiales</taxon>
        <taxon>Aspergillaceae</taxon>
        <taxon>Aspergillus</taxon>
        <taxon>Aspergillus subgen. Circumdati</taxon>
    </lineage>
</organism>
<dbReference type="Proteomes" id="UP000234275">
    <property type="component" value="Unassembled WGS sequence"/>
</dbReference>
<name>A0A2I2GJJ5_9EURO</name>
<evidence type="ECO:0000313" key="1">
    <source>
        <dbReference type="EMBL" id="PLB53049.1"/>
    </source>
</evidence>
<accession>A0A2I2GJJ5</accession>
<gene>
    <name evidence="1" type="ORF">P170DRAFT_434772</name>
</gene>
<evidence type="ECO:0000313" key="2">
    <source>
        <dbReference type="Proteomes" id="UP000234275"/>
    </source>
</evidence>
<dbReference type="AlphaFoldDB" id="A0A2I2GJJ5"/>
<protein>
    <submittedName>
        <fullName evidence="1">Uncharacterized protein</fullName>
    </submittedName>
</protein>
<reference evidence="1 2" key="1">
    <citation type="submission" date="2016-12" db="EMBL/GenBank/DDBJ databases">
        <title>The genomes of Aspergillus section Nigri reveals drivers in fungal speciation.</title>
        <authorList>
            <consortium name="DOE Joint Genome Institute"/>
            <person name="Vesth T.C."/>
            <person name="Nybo J."/>
            <person name="Theobald S."/>
            <person name="Brandl J."/>
            <person name="Frisvad J.C."/>
            <person name="Nielsen K.F."/>
            <person name="Lyhne E.K."/>
            <person name="Kogle M.E."/>
            <person name="Kuo A."/>
            <person name="Riley R."/>
            <person name="Clum A."/>
            <person name="Nolan M."/>
            <person name="Lipzen A."/>
            <person name="Salamov A."/>
            <person name="Henrissat B."/>
            <person name="Wiebenga A."/>
            <person name="De Vries R.P."/>
            <person name="Grigoriev I.V."/>
            <person name="Mortensen U.H."/>
            <person name="Andersen M.R."/>
            <person name="Baker S.E."/>
        </authorList>
    </citation>
    <scope>NUCLEOTIDE SEQUENCE [LARGE SCALE GENOMIC DNA]</scope>
    <source>
        <strain evidence="1 2">IBT 23096</strain>
    </source>
</reference>
<dbReference type="VEuPathDB" id="FungiDB:P170DRAFT_434772"/>
<comment type="caution">
    <text evidence="1">The sequence shown here is derived from an EMBL/GenBank/DDBJ whole genome shotgun (WGS) entry which is preliminary data.</text>
</comment>
<dbReference type="GeneID" id="36556493"/>
<dbReference type="RefSeq" id="XP_024708351.1">
    <property type="nucleotide sequence ID" value="XM_024848794.1"/>
</dbReference>
<proteinExistence type="predicted"/>
<sequence length="85" mass="9060">MSFAYLFAPSIYSPTSLSTPPGSGCTPTFLSALAARRSPLTANRMRVDRPLGRKDINLVAEVAWLLRHLGAETAGSTADCVLSHV</sequence>
<keyword evidence="2" id="KW-1185">Reference proteome</keyword>
<dbReference type="EMBL" id="MSFO01000002">
    <property type="protein sequence ID" value="PLB53049.1"/>
    <property type="molecule type" value="Genomic_DNA"/>
</dbReference>